<evidence type="ECO:0000256" key="2">
    <source>
        <dbReference type="ARBA" id="ARBA00022692"/>
    </source>
</evidence>
<dbReference type="InterPro" id="IPR010652">
    <property type="entry name" value="DUF1232"/>
</dbReference>
<dbReference type="Proteomes" id="UP001144612">
    <property type="component" value="Unassembled WGS sequence"/>
</dbReference>
<keyword evidence="7" id="KW-1185">Reference proteome</keyword>
<evidence type="ECO:0000259" key="5">
    <source>
        <dbReference type="Pfam" id="PF06803"/>
    </source>
</evidence>
<feature type="domain" description="DUF1232" evidence="5">
    <location>
        <begin position="242"/>
        <end position="278"/>
    </location>
</feature>
<gene>
    <name evidence="6" type="ORF">OW729_12030</name>
</gene>
<comment type="caution">
    <text evidence="6">The sequence shown here is derived from an EMBL/GenBank/DDBJ whole genome shotgun (WGS) entry which is preliminary data.</text>
</comment>
<organism evidence="6 7">
    <name type="scientific">Clostridium brassicae</name>
    <dbReference type="NCBI Taxonomy" id="2999072"/>
    <lineage>
        <taxon>Bacteria</taxon>
        <taxon>Bacillati</taxon>
        <taxon>Bacillota</taxon>
        <taxon>Clostridia</taxon>
        <taxon>Eubacteriales</taxon>
        <taxon>Clostridiaceae</taxon>
        <taxon>Clostridium</taxon>
    </lineage>
</organism>
<keyword evidence="3" id="KW-1133">Transmembrane helix</keyword>
<dbReference type="Pfam" id="PF06803">
    <property type="entry name" value="DUF1232"/>
    <property type="match status" value="1"/>
</dbReference>
<evidence type="ECO:0000256" key="1">
    <source>
        <dbReference type="ARBA" id="ARBA00004127"/>
    </source>
</evidence>
<dbReference type="RefSeq" id="WP_268061764.1">
    <property type="nucleotide sequence ID" value="NZ_JAPQFJ010000012.1"/>
</dbReference>
<evidence type="ECO:0000256" key="3">
    <source>
        <dbReference type="ARBA" id="ARBA00022989"/>
    </source>
</evidence>
<evidence type="ECO:0000313" key="6">
    <source>
        <dbReference type="EMBL" id="MCY6959336.1"/>
    </source>
</evidence>
<reference evidence="6" key="1">
    <citation type="submission" date="2022-12" db="EMBL/GenBank/DDBJ databases">
        <title>Clostridium sp. nov., isolated from industrial wastewater.</title>
        <authorList>
            <person name="Jiayan W."/>
        </authorList>
    </citation>
    <scope>NUCLEOTIDE SEQUENCE</scope>
    <source>
        <strain evidence="6">ZC22-4</strain>
    </source>
</reference>
<evidence type="ECO:0000256" key="4">
    <source>
        <dbReference type="ARBA" id="ARBA00023136"/>
    </source>
</evidence>
<keyword evidence="2" id="KW-0812">Transmembrane</keyword>
<name>A0ABT4DAJ8_9CLOT</name>
<keyword evidence="4" id="KW-0472">Membrane</keyword>
<protein>
    <submittedName>
        <fullName evidence="6">YkvA family protein</fullName>
    </submittedName>
</protein>
<dbReference type="EMBL" id="JAPQFJ010000012">
    <property type="protein sequence ID" value="MCY6959336.1"/>
    <property type="molecule type" value="Genomic_DNA"/>
</dbReference>
<accession>A0ABT4DAJ8</accession>
<evidence type="ECO:0000313" key="7">
    <source>
        <dbReference type="Proteomes" id="UP001144612"/>
    </source>
</evidence>
<comment type="subcellular location">
    <subcellularLocation>
        <location evidence="1">Endomembrane system</location>
        <topology evidence="1">Multi-pass membrane protein</topology>
    </subcellularLocation>
</comment>
<sequence length="347" mass="40080">MNISNIKVKLTEKDLIGMIDENLKIDGFKIDEINIKNFLQIRGHYNKGLKINFLASLYLKGIENNILKLGLANIKLGKIPIWSKLVNFALRKVLKKFQFMGISLKDEVVCLDFYKLLKYIPAVEFILKDIVLFKEYMEVEVENLVYIEGKKALSLEEIKNEIKNDIKSDIDNNKSIFNEKKTCEDEIYNINKTKDEYSKVRDKAKDKLPEGCEKYKDYILLIPDIVALLYRIMIDERVKTKTKVVIGAAITYLALPVDIIPDFIPVIGKIDDIGIVFLALDKIIDDIPENIILEHWQGKDDIIIKAKEIKKASFNIIGRQKTISILSGVFVFSKKIIHRRKNKNKTK</sequence>
<proteinExistence type="predicted"/>